<evidence type="ECO:0000313" key="1">
    <source>
        <dbReference type="EMBL" id="SDX73447.1"/>
    </source>
</evidence>
<dbReference type="OrthoDB" id="7605462at2"/>
<dbReference type="EMBL" id="FNNE01000016">
    <property type="protein sequence ID" value="SDX73447.1"/>
    <property type="molecule type" value="Genomic_DNA"/>
</dbReference>
<dbReference type="RefSeq" id="WP_139173254.1">
    <property type="nucleotide sequence ID" value="NZ_FNNE01000016.1"/>
</dbReference>
<dbReference type="AlphaFoldDB" id="A0A1H3E4B1"/>
<sequence>MRKAAKILLPSEDSDSNQRFSHLMSSRTFYGNKKKSLKLGSIVHQKDSDRYFLCVQPICDSVRLEGKRVFVFVQMEKGGQDDGDNASHVVILSDGAVQELVYQPKSYLSFTSTFSPDRAAQEVIAETDDNGAPFFQDTEGQRFYWVDQLRASHAQRAVERFASDLSRVGLTEAEWLRRLARS</sequence>
<proteinExistence type="predicted"/>
<keyword evidence="2" id="KW-1185">Reference proteome</keyword>
<accession>A0A1H3E4B1</accession>
<organism evidence="1 2">
    <name type="scientific">Marinobacter mobilis</name>
    <dbReference type="NCBI Taxonomy" id="488533"/>
    <lineage>
        <taxon>Bacteria</taxon>
        <taxon>Pseudomonadati</taxon>
        <taxon>Pseudomonadota</taxon>
        <taxon>Gammaproteobacteria</taxon>
        <taxon>Pseudomonadales</taxon>
        <taxon>Marinobacteraceae</taxon>
        <taxon>Marinobacter</taxon>
    </lineage>
</organism>
<dbReference type="Proteomes" id="UP000199675">
    <property type="component" value="Unassembled WGS sequence"/>
</dbReference>
<protein>
    <submittedName>
        <fullName evidence="1">Uncharacterized protein</fullName>
    </submittedName>
</protein>
<gene>
    <name evidence="1" type="ORF">SAMN04487960_11626</name>
</gene>
<name>A0A1H3E4B1_9GAMM</name>
<evidence type="ECO:0000313" key="2">
    <source>
        <dbReference type="Proteomes" id="UP000199675"/>
    </source>
</evidence>
<reference evidence="1 2" key="1">
    <citation type="submission" date="2016-10" db="EMBL/GenBank/DDBJ databases">
        <authorList>
            <person name="de Groot N.N."/>
        </authorList>
    </citation>
    <scope>NUCLEOTIDE SEQUENCE [LARGE SCALE GENOMIC DNA]</scope>
    <source>
        <strain evidence="1 2">CGMCC 1.7059</strain>
    </source>
</reference>